<dbReference type="PIRSF" id="PIRSF028099">
    <property type="entry name" value="DUF1111"/>
    <property type="match status" value="1"/>
</dbReference>
<proteinExistence type="predicted"/>
<reference evidence="7 8" key="1">
    <citation type="submission" date="2024-06" db="EMBL/GenBank/DDBJ databases">
        <title>Genomic Encyclopedia of Type Strains, Phase IV (KMG-IV): sequencing the most valuable type-strain genomes for metagenomic binning, comparative biology and taxonomic classification.</title>
        <authorList>
            <person name="Goeker M."/>
        </authorList>
    </citation>
    <scope>NUCLEOTIDE SEQUENCE [LARGE SCALE GENOMIC DNA]</scope>
    <source>
        <strain evidence="7 8">DSM 29780</strain>
    </source>
</reference>
<evidence type="ECO:0000256" key="4">
    <source>
        <dbReference type="PROSITE-ProRule" id="PRU00433"/>
    </source>
</evidence>
<feature type="region of interest" description="Disordered" evidence="5">
    <location>
        <begin position="62"/>
        <end position="99"/>
    </location>
</feature>
<dbReference type="InterPro" id="IPR010538">
    <property type="entry name" value="DHOR"/>
</dbReference>
<accession>A0ABV2IYA3</accession>
<comment type="caution">
    <text evidence="7">The sequence shown here is derived from an EMBL/GenBank/DDBJ whole genome shotgun (WGS) entry which is preliminary data.</text>
</comment>
<name>A0ABV2IYA3_9HYPH</name>
<dbReference type="InterPro" id="IPR009056">
    <property type="entry name" value="Cyt_c-like_dom"/>
</dbReference>
<keyword evidence="8" id="KW-1185">Reference proteome</keyword>
<evidence type="ECO:0000259" key="6">
    <source>
        <dbReference type="PROSITE" id="PS51007"/>
    </source>
</evidence>
<evidence type="ECO:0000256" key="1">
    <source>
        <dbReference type="ARBA" id="ARBA00022617"/>
    </source>
</evidence>
<dbReference type="InterPro" id="IPR036909">
    <property type="entry name" value="Cyt_c-like_dom_sf"/>
</dbReference>
<evidence type="ECO:0000256" key="3">
    <source>
        <dbReference type="ARBA" id="ARBA00023004"/>
    </source>
</evidence>
<dbReference type="Gene3D" id="1.10.760.10">
    <property type="entry name" value="Cytochrome c-like domain"/>
    <property type="match status" value="1"/>
</dbReference>
<organism evidence="7 8">
    <name type="scientific">Rhizobium aquaticum</name>
    <dbReference type="NCBI Taxonomy" id="1549636"/>
    <lineage>
        <taxon>Bacteria</taxon>
        <taxon>Pseudomonadati</taxon>
        <taxon>Pseudomonadota</taxon>
        <taxon>Alphaproteobacteria</taxon>
        <taxon>Hyphomicrobiales</taxon>
        <taxon>Rhizobiaceae</taxon>
        <taxon>Rhizobium/Agrobacterium group</taxon>
        <taxon>Rhizobium</taxon>
    </lineage>
</organism>
<gene>
    <name evidence="7" type="ORF">ABID16_001814</name>
</gene>
<sequence length="521" mass="55192">MSKTASSKADRPPRLRLWASATALCFTAGAVGVFATGVATSFAADSGYSAADAARVGAVTAPTTDFSRPEPHENLAGGAGTFPGKPDAKSMSHPDATLDDPGVERFRLGFALFKKMWAQAPSSTQASDGLGPLFNARSCLSCHVSDGRGRPPEGETESQSFLFRLARTPVTDAERAALAAHEHLNFPDPVYGQQLQDQGVTGLKGEGRPVITYAEKVVTLTGGDIVPLRVPSYAITDLAYGPLDPATTLSPRIAQSLPGMGLLESIPEAAILAQADLQAKANDGVHGHPNRVRDPKTGAVVIGRFGWKAQNPTVRAQTAAALSSDIGISSPDAPDPYGDCTAAETACRKMPTGVQKRLGDTEAPDPILELLTAYTANLAVPARRDVDQPDVLAGKAMFYQAGCATCHTPKFVTARNAADPQHAFQLIWPYSDLLLHDMGEGLADGQQVGEATGREWRTAPLWGIGLAQTVNGYQAYLHDGRARTLEEAILWHGGEGERARNAYAAMEKSDRQKLLKFLGSL</sequence>
<dbReference type="PANTHER" id="PTHR30600:SF4">
    <property type="entry name" value="CYTOCHROME C DOMAIN-CONTAINING PROTEIN"/>
    <property type="match status" value="1"/>
</dbReference>
<evidence type="ECO:0000256" key="5">
    <source>
        <dbReference type="SAM" id="MobiDB-lite"/>
    </source>
</evidence>
<keyword evidence="3 4" id="KW-0408">Iron</keyword>
<evidence type="ECO:0000313" key="8">
    <source>
        <dbReference type="Proteomes" id="UP001549047"/>
    </source>
</evidence>
<evidence type="ECO:0000313" key="7">
    <source>
        <dbReference type="EMBL" id="MET3613485.1"/>
    </source>
</evidence>
<dbReference type="InterPro" id="IPR051395">
    <property type="entry name" value="Cytochrome_c_Peroxidase/MauG"/>
</dbReference>
<dbReference type="RefSeq" id="WP_354556022.1">
    <property type="nucleotide sequence ID" value="NZ_JBEPMB010000002.1"/>
</dbReference>
<dbReference type="PANTHER" id="PTHR30600">
    <property type="entry name" value="CYTOCHROME C PEROXIDASE-RELATED"/>
    <property type="match status" value="1"/>
</dbReference>
<dbReference type="EMBL" id="JBEPMB010000002">
    <property type="protein sequence ID" value="MET3613485.1"/>
    <property type="molecule type" value="Genomic_DNA"/>
</dbReference>
<dbReference type="Proteomes" id="UP001549047">
    <property type="component" value="Unassembled WGS sequence"/>
</dbReference>
<keyword evidence="1 4" id="KW-0349">Heme</keyword>
<dbReference type="PROSITE" id="PS51007">
    <property type="entry name" value="CYTC"/>
    <property type="match status" value="1"/>
</dbReference>
<evidence type="ECO:0000256" key="2">
    <source>
        <dbReference type="ARBA" id="ARBA00022723"/>
    </source>
</evidence>
<feature type="domain" description="Cytochrome c" evidence="6">
    <location>
        <begin position="389"/>
        <end position="521"/>
    </location>
</feature>
<keyword evidence="2 4" id="KW-0479">Metal-binding</keyword>
<dbReference type="SUPFAM" id="SSF46626">
    <property type="entry name" value="Cytochrome c"/>
    <property type="match status" value="1"/>
</dbReference>
<protein>
    <submittedName>
        <fullName evidence="7">CxxC motif-containing protein (DUF1111 family)</fullName>
    </submittedName>
</protein>
<dbReference type="Pfam" id="PF06537">
    <property type="entry name" value="DHOR"/>
    <property type="match status" value="1"/>
</dbReference>